<dbReference type="KEGG" id="gla:GL50803_003746"/>
<dbReference type="Proteomes" id="UP000001548">
    <property type="component" value="Unassembled WGS sequence"/>
</dbReference>
<feature type="region of interest" description="Disordered" evidence="2">
    <location>
        <begin position="207"/>
        <end position="331"/>
    </location>
</feature>
<feature type="compositionally biased region" description="Low complexity" evidence="2">
    <location>
        <begin position="281"/>
        <end position="331"/>
    </location>
</feature>
<accession>A8B4W8</accession>
<dbReference type="AlphaFoldDB" id="A8B4W8"/>
<dbReference type="VEuPathDB" id="GiardiaDB:GL50803_3746"/>
<dbReference type="InterPro" id="IPR002110">
    <property type="entry name" value="Ankyrin_rpt"/>
</dbReference>
<dbReference type="PROSITE" id="PS50088">
    <property type="entry name" value="ANK_REPEAT"/>
    <property type="match status" value="1"/>
</dbReference>
<evidence type="ECO:0000256" key="2">
    <source>
        <dbReference type="SAM" id="MobiDB-lite"/>
    </source>
</evidence>
<dbReference type="SMART" id="SM00248">
    <property type="entry name" value="ANK"/>
    <property type="match status" value="8"/>
</dbReference>
<dbReference type="HOGENOM" id="CLU_006674_0_0_1"/>
<proteinExistence type="predicted"/>
<reference evidence="3 4" key="1">
    <citation type="journal article" date="2007" name="Science">
        <title>Genomic minimalism in the early diverging intestinal parasite Giardia lamblia.</title>
        <authorList>
            <person name="Morrison H.G."/>
            <person name="McArthur A.G."/>
            <person name="Gillin F.D."/>
            <person name="Aley S.B."/>
            <person name="Adam R.D."/>
            <person name="Olsen G.J."/>
            <person name="Best A.A."/>
            <person name="Cande W.Z."/>
            <person name="Chen F."/>
            <person name="Cipriano M.J."/>
            <person name="Davids B.J."/>
            <person name="Dawson S.C."/>
            <person name="Elmendorf H.G."/>
            <person name="Hehl A.B."/>
            <person name="Holder M.E."/>
            <person name="Huse S.M."/>
            <person name="Kim U.U."/>
            <person name="Lasek-Nesselquist E."/>
            <person name="Manning G."/>
            <person name="Nigam A."/>
            <person name="Nixon J.E."/>
            <person name="Palm D."/>
            <person name="Passamaneck N.E."/>
            <person name="Prabhu A."/>
            <person name="Reich C.I."/>
            <person name="Reiner D.S."/>
            <person name="Samuelson J."/>
            <person name="Svard S.G."/>
            <person name="Sogin M.L."/>
        </authorList>
    </citation>
    <scope>NUCLEOTIDE SEQUENCE [LARGE SCALE GENOMIC DNA]</scope>
    <source>
        <strain evidence="3 4">WB C6</strain>
    </source>
</reference>
<dbReference type="InterPro" id="IPR036770">
    <property type="entry name" value="Ankyrin_rpt-contain_sf"/>
</dbReference>
<feature type="compositionally biased region" description="Low complexity" evidence="2">
    <location>
        <begin position="215"/>
        <end position="265"/>
    </location>
</feature>
<feature type="coiled-coil region" evidence="1">
    <location>
        <begin position="485"/>
        <end position="569"/>
    </location>
</feature>
<name>A8B4W8_GIAIC</name>
<dbReference type="RefSeq" id="XP_001709716.1">
    <property type="nucleotide sequence ID" value="XM_001709664.1"/>
</dbReference>
<feature type="compositionally biased region" description="Low complexity" evidence="2">
    <location>
        <begin position="441"/>
        <end position="451"/>
    </location>
</feature>
<feature type="compositionally biased region" description="Basic and acidic residues" evidence="2">
    <location>
        <begin position="452"/>
        <end position="464"/>
    </location>
</feature>
<dbReference type="PANTHER" id="PTHR24120:SF4">
    <property type="entry name" value="GH07239P"/>
    <property type="match status" value="1"/>
</dbReference>
<protein>
    <submittedName>
        <fullName evidence="3">Ankyrin repeat protein 1</fullName>
    </submittedName>
</protein>
<feature type="region of interest" description="Disordered" evidence="2">
    <location>
        <begin position="441"/>
        <end position="464"/>
    </location>
</feature>
<comment type="caution">
    <text evidence="3">The sequence shown here is derived from an EMBL/GenBank/DDBJ whole genome shotgun (WGS) entry which is preliminary data.</text>
</comment>
<evidence type="ECO:0000313" key="3">
    <source>
        <dbReference type="EMBL" id="KAE8303792.1"/>
    </source>
</evidence>
<gene>
    <name evidence="3" type="ORF">GL50803_003746</name>
</gene>
<keyword evidence="1" id="KW-0175">Coiled coil</keyword>
<evidence type="ECO:0000313" key="4">
    <source>
        <dbReference type="Proteomes" id="UP000001548"/>
    </source>
</evidence>
<evidence type="ECO:0000256" key="1">
    <source>
        <dbReference type="SAM" id="Coils"/>
    </source>
</evidence>
<keyword evidence="4" id="KW-1185">Reference proteome</keyword>
<organism evidence="3 4">
    <name type="scientific">Giardia intestinalis (strain ATCC 50803 / WB clone C6)</name>
    <name type="common">Giardia lamblia</name>
    <dbReference type="NCBI Taxonomy" id="184922"/>
    <lineage>
        <taxon>Eukaryota</taxon>
        <taxon>Metamonada</taxon>
        <taxon>Diplomonadida</taxon>
        <taxon>Hexamitidae</taxon>
        <taxon>Giardiinae</taxon>
        <taxon>Giardia</taxon>
    </lineage>
</organism>
<dbReference type="PANTHER" id="PTHR24120">
    <property type="entry name" value="GH07239P"/>
    <property type="match status" value="1"/>
</dbReference>
<dbReference type="OMA" id="DIKVAMH"/>
<feature type="compositionally biased region" description="Polar residues" evidence="2">
    <location>
        <begin position="266"/>
        <end position="280"/>
    </location>
</feature>
<dbReference type="Gene3D" id="1.25.40.20">
    <property type="entry name" value="Ankyrin repeat-containing domain"/>
    <property type="match status" value="2"/>
</dbReference>
<dbReference type="EMBL" id="AACB03000002">
    <property type="protein sequence ID" value="KAE8303792.1"/>
    <property type="molecule type" value="Genomic_DNA"/>
</dbReference>
<sequence>MTSTDLGESQIRKLQSAAEWFDAVDSNSVDVVKASVSKFKGSRTQSGDTALMIAAHKGYFTIAKLLHNHEARLQNNDGLSALMFATLAEQLEIADLLISDEKDCVTPEGRDALMLGSEAGCSDMVSFLVNHVPVRTDKYSRGALFYAASNLHITTIRILLESGKMPQSHVRDALTATTDTEVIGIISEYLIPDVSYTSVSRISTPGTPQNVSYQIVDNSSSTSRSSSVNSAANSSDISTSSDLGNSSEKSPSISRSAIHSSSVLSPSANPTTQADNLTQASVSSSSSNSLSNQPTDTKGSSSSDAVSSKSTASIEGSLSSSSGPTDTTSVSVTVSVTTKEQDSIISMPQEDISRQTISSPVPRAISATPAALQNEGDVDHGKESAEIILLNATLQELREQLQQKDLRIAELQVDLTDANTKKKMAVDAAALAKEALAAMSEQVNSQQQQQHTEQRQADESSTKLAERTEKLERELSIMHKGYNALASSKAELAEIIETLKRKLAEYEKGGTLGSTLGSPGSSTNSALLYDLQQQLQCLMNANSQLNDLLNDKSNLIDRMSNELAAAMQSHALEIAFYQDRIHALTGQSDKSITRSEFADPAPCLLEDVEKTVPSSREYKPFTPIDTMTSDFGNRLRLPNNLFTKTHSPSSSIPDGSEQFAALQAELDVMRKVNGSLSEAQANNQAEITRLRMKVDALLGTGNQSLNTLQRDTLGSQTDFLSAESMGSKDSLVKSPSQNPQLSPAALAELAHMREKVQEKDALLKVLKRIGSNGDLEQTKPIFSLLERNLNSGRKEDLMIIKYLLSLEEENQRLRQKLTFVNSRDHFSQSLEDNKSGHSPYSVLTEEDTDIKVAMHRAANIQRSLDTVTGVADAISDNITKIRSREISPLDARGPHTALRGPDNIVQSDFTPLMMAIMHKDIDAVKANLKYAGLSCADGTTGLMLAAQYGLSEAVPLLVPTEATMRRYDNATALSLALKMQNWELAELLRTTEGLSIKGLSCAGGRVTELMQAARQNDVVALWSFLPVQSGLQDAQGRTALAHAVDAGAVEAARLLAPSEAQLVDFEGYNVIDRIVASTTISTTIKERLTREVAPYIRADQL</sequence>
<dbReference type="Pfam" id="PF12796">
    <property type="entry name" value="Ank_2"/>
    <property type="match status" value="2"/>
</dbReference>
<dbReference type="GeneID" id="5702640"/>
<dbReference type="SUPFAM" id="SSF48403">
    <property type="entry name" value="Ankyrin repeat"/>
    <property type="match status" value="2"/>
</dbReference>